<keyword evidence="12" id="KW-0129">CBS domain</keyword>
<dbReference type="RefSeq" id="WP_048551964.1">
    <property type="nucleotide sequence ID" value="NZ_HF570958.1"/>
</dbReference>
<comment type="caution">
    <text evidence="18">The sequence shown here is derived from an EMBL/GenBank/DDBJ whole genome shotgun (WGS) entry which is preliminary data.</text>
</comment>
<evidence type="ECO:0000256" key="13">
    <source>
        <dbReference type="ARBA" id="ARBA00023136"/>
    </source>
</evidence>
<keyword evidence="5 14" id="KW-0812">Transmembrane</keyword>
<evidence type="ECO:0000256" key="2">
    <source>
        <dbReference type="ARBA" id="ARBA00007931"/>
    </source>
</evidence>
<accession>A0A077M4D9</accession>
<evidence type="ECO:0000256" key="15">
    <source>
        <dbReference type="PIRSR" id="PIRSR006404-1"/>
    </source>
</evidence>
<dbReference type="GO" id="GO:0005886">
    <property type="term" value="C:plasma membrane"/>
    <property type="evidence" value="ECO:0007669"/>
    <property type="project" value="UniProtKB-SubCell"/>
</dbReference>
<dbReference type="EMBL" id="CAJB01000401">
    <property type="protein sequence ID" value="CCH79967.1"/>
    <property type="molecule type" value="Genomic_DNA"/>
</dbReference>
<name>A0A077M4D9_9MICO</name>
<keyword evidence="3 14" id="KW-1003">Cell membrane</keyword>
<feature type="domain" description="Peptidase M50" evidence="17">
    <location>
        <begin position="61"/>
        <end position="130"/>
    </location>
</feature>
<dbReference type="GO" id="GO:0046872">
    <property type="term" value="F:metal ion binding"/>
    <property type="evidence" value="ECO:0007669"/>
    <property type="project" value="UniProtKB-UniRule"/>
</dbReference>
<dbReference type="STRING" id="1194083.BN12_680002"/>
<feature type="binding site" evidence="16">
    <location>
        <position position="75"/>
    </location>
    <ligand>
        <name>Zn(2+)</name>
        <dbReference type="ChEBI" id="CHEBI:29105"/>
        <note>catalytic</note>
    </ligand>
</feature>
<dbReference type="Gene3D" id="3.10.580.10">
    <property type="entry name" value="CBS-domain"/>
    <property type="match status" value="1"/>
</dbReference>
<keyword evidence="19" id="KW-1185">Reference proteome</keyword>
<dbReference type="PANTHER" id="PTHR39188">
    <property type="entry name" value="MEMBRANE-ASSOCIATED ZINC METALLOPROTEASE M50B"/>
    <property type="match status" value="1"/>
</dbReference>
<feature type="binding site" evidence="16">
    <location>
        <position position="166"/>
    </location>
    <ligand>
        <name>Zn(2+)</name>
        <dbReference type="ChEBI" id="CHEBI:29105"/>
        <note>catalytic</note>
    </ligand>
</feature>
<evidence type="ECO:0000256" key="6">
    <source>
        <dbReference type="ARBA" id="ARBA00022723"/>
    </source>
</evidence>
<feature type="transmembrane region" description="Helical" evidence="14">
    <location>
        <begin position="51"/>
        <end position="70"/>
    </location>
</feature>
<dbReference type="PIRSF" id="PIRSF006404">
    <property type="entry name" value="UCP006404_Pept_M50_CBS"/>
    <property type="match status" value="1"/>
</dbReference>
<evidence type="ECO:0000256" key="9">
    <source>
        <dbReference type="ARBA" id="ARBA00022833"/>
    </source>
</evidence>
<feature type="domain" description="Peptidase M50" evidence="17">
    <location>
        <begin position="138"/>
        <end position="191"/>
    </location>
</feature>
<dbReference type="SUPFAM" id="SSF54631">
    <property type="entry name" value="CBS-domain pair"/>
    <property type="match status" value="1"/>
</dbReference>
<sequence>MSEAPVAAGGLLVGRIGGAPVRIGASWLLLAALVVIVIGPQIAQSRPDLGPLAYAVALASAVLLLVSVLLHEAAHALTARGAGLRVHAIVADLWGGHTTFEGHSLRPGSAAVIAAAGPLTNAVLGVASLVAERGMTSGVPRHLVYGLAVSNLLLAGFNLLPGLPLDGGQLVESAVWAASGSRPRGTVVAGWCGRVLVLVVAIYWVALPVLRGEGLSMSLVWGLLIAGFLWRGATVAIQSGTVLGRIESVRVADLLIRVPGVTETTAVERVWAEPAGAAVVHDPSGAPVGLVTRQMVEQLPPERRATTPVSAVYVRMPPSWVVDADPDDPVVDVVRPMAEAGLSLAAVRSGGRIAGVLRVEDVDPILRGSAPPPR</sequence>
<evidence type="ECO:0000256" key="16">
    <source>
        <dbReference type="PIRSR" id="PIRSR006404-2"/>
    </source>
</evidence>
<evidence type="ECO:0000313" key="19">
    <source>
        <dbReference type="Proteomes" id="UP000035721"/>
    </source>
</evidence>
<evidence type="ECO:0000256" key="1">
    <source>
        <dbReference type="ARBA" id="ARBA00004651"/>
    </source>
</evidence>
<keyword evidence="11 14" id="KW-0482">Metalloprotease</keyword>
<feature type="transmembrane region" description="Helical" evidence="14">
    <location>
        <begin position="185"/>
        <end position="207"/>
    </location>
</feature>
<feature type="transmembrane region" description="Helical" evidence="14">
    <location>
        <begin position="143"/>
        <end position="165"/>
    </location>
</feature>
<comment type="similarity">
    <text evidence="2 14">Belongs to the peptidase M50B family.</text>
</comment>
<evidence type="ECO:0000256" key="11">
    <source>
        <dbReference type="ARBA" id="ARBA00023049"/>
    </source>
</evidence>
<dbReference type="Pfam" id="PF02163">
    <property type="entry name" value="Peptidase_M50"/>
    <property type="match status" value="2"/>
</dbReference>
<comment type="cofactor">
    <cofactor evidence="14 16">
        <name>Zn(2+)</name>
        <dbReference type="ChEBI" id="CHEBI:29105"/>
    </cofactor>
    <text evidence="14 16">Binds 1 zinc ion per subunit.</text>
</comment>
<gene>
    <name evidence="18" type="ORF">BN12_680002</name>
</gene>
<keyword evidence="9 14" id="KW-0862">Zinc</keyword>
<dbReference type="PANTHER" id="PTHR39188:SF3">
    <property type="entry name" value="STAGE IV SPORULATION PROTEIN FB"/>
    <property type="match status" value="1"/>
</dbReference>
<evidence type="ECO:0000256" key="12">
    <source>
        <dbReference type="ARBA" id="ARBA00023122"/>
    </source>
</evidence>
<feature type="binding site" evidence="16">
    <location>
        <position position="71"/>
    </location>
    <ligand>
        <name>Zn(2+)</name>
        <dbReference type="ChEBI" id="CHEBI:29105"/>
        <note>catalytic</note>
    </ligand>
</feature>
<feature type="transmembrane region" description="Helical" evidence="14">
    <location>
        <begin position="20"/>
        <end position="39"/>
    </location>
</feature>
<dbReference type="InterPro" id="IPR008915">
    <property type="entry name" value="Peptidase_M50"/>
</dbReference>
<dbReference type="GO" id="GO:0008237">
    <property type="term" value="F:metallopeptidase activity"/>
    <property type="evidence" value="ECO:0007669"/>
    <property type="project" value="UniProtKB-UniRule"/>
</dbReference>
<evidence type="ECO:0000259" key="17">
    <source>
        <dbReference type="Pfam" id="PF02163"/>
    </source>
</evidence>
<keyword evidence="13 14" id="KW-0472">Membrane</keyword>
<keyword evidence="7" id="KW-0677">Repeat</keyword>
<proteinExistence type="inferred from homology"/>
<evidence type="ECO:0000256" key="7">
    <source>
        <dbReference type="ARBA" id="ARBA00022737"/>
    </source>
</evidence>
<dbReference type="InterPro" id="IPR046342">
    <property type="entry name" value="CBS_dom_sf"/>
</dbReference>
<keyword evidence="8 14" id="KW-0378">Hydrolase</keyword>
<reference evidence="18 19" key="1">
    <citation type="journal article" date="2013" name="ISME J.">
        <title>A metabolic model for members of the genus Tetrasphaera involved in enhanced biological phosphorus removal.</title>
        <authorList>
            <person name="Kristiansen R."/>
            <person name="Nguyen H.T.T."/>
            <person name="Saunders A.M."/>
            <person name="Nielsen J.L."/>
            <person name="Wimmer R."/>
            <person name="Le V.Q."/>
            <person name="McIlroy S.J."/>
            <person name="Petrovski S."/>
            <person name="Seviour R.J."/>
            <person name="Calteau A."/>
            <person name="Nielsen K.L."/>
            <person name="Nielsen P.H."/>
        </authorList>
    </citation>
    <scope>NUCLEOTIDE SEQUENCE [LARGE SCALE GENOMIC DNA]</scope>
    <source>
        <strain evidence="18 19">T1-X7</strain>
    </source>
</reference>
<evidence type="ECO:0000256" key="14">
    <source>
        <dbReference type="PIRNR" id="PIRNR006404"/>
    </source>
</evidence>
<keyword evidence="6 14" id="KW-0479">Metal-binding</keyword>
<dbReference type="AlphaFoldDB" id="A0A077M4D9"/>
<comment type="subcellular location">
    <subcellularLocation>
        <location evidence="1 14">Cell membrane</location>
        <topology evidence="1 14">Multi-pass membrane protein</topology>
    </subcellularLocation>
</comment>
<dbReference type="Proteomes" id="UP000035721">
    <property type="component" value="Unassembled WGS sequence"/>
</dbReference>
<protein>
    <recommendedName>
        <fullName evidence="14">Zinc metalloprotease</fullName>
    </recommendedName>
</protein>
<dbReference type="GO" id="GO:0006508">
    <property type="term" value="P:proteolysis"/>
    <property type="evidence" value="ECO:0007669"/>
    <property type="project" value="UniProtKB-KW"/>
</dbReference>
<feature type="active site" evidence="15">
    <location>
        <position position="72"/>
    </location>
</feature>
<evidence type="ECO:0000256" key="4">
    <source>
        <dbReference type="ARBA" id="ARBA00022670"/>
    </source>
</evidence>
<dbReference type="InterPro" id="IPR016483">
    <property type="entry name" value="UCP006404_Pept_M50_CBS"/>
</dbReference>
<evidence type="ECO:0000256" key="8">
    <source>
        <dbReference type="ARBA" id="ARBA00022801"/>
    </source>
</evidence>
<organism evidence="18 19">
    <name type="scientific">Nostocoides japonicum T1-X7</name>
    <dbReference type="NCBI Taxonomy" id="1194083"/>
    <lineage>
        <taxon>Bacteria</taxon>
        <taxon>Bacillati</taxon>
        <taxon>Actinomycetota</taxon>
        <taxon>Actinomycetes</taxon>
        <taxon>Micrococcales</taxon>
        <taxon>Intrasporangiaceae</taxon>
        <taxon>Nostocoides</taxon>
    </lineage>
</organism>
<evidence type="ECO:0000256" key="5">
    <source>
        <dbReference type="ARBA" id="ARBA00022692"/>
    </source>
</evidence>
<evidence type="ECO:0000256" key="10">
    <source>
        <dbReference type="ARBA" id="ARBA00022989"/>
    </source>
</evidence>
<feature type="transmembrane region" description="Helical" evidence="14">
    <location>
        <begin position="219"/>
        <end position="237"/>
    </location>
</feature>
<feature type="transmembrane region" description="Helical" evidence="14">
    <location>
        <begin position="110"/>
        <end position="131"/>
    </location>
</feature>
<keyword evidence="10 14" id="KW-1133">Transmembrane helix</keyword>
<evidence type="ECO:0000313" key="18">
    <source>
        <dbReference type="EMBL" id="CCH79967.1"/>
    </source>
</evidence>
<keyword evidence="4 14" id="KW-0645">Protease</keyword>
<evidence type="ECO:0000256" key="3">
    <source>
        <dbReference type="ARBA" id="ARBA00022475"/>
    </source>
</evidence>